<keyword evidence="2" id="KW-0732">Signal</keyword>
<reference evidence="3 4" key="1">
    <citation type="submission" date="2019-11" db="EMBL/GenBank/DDBJ databases">
        <title>Draft genome sequence of 12 host-associated Lactobacillus reuteri rodent strains.</title>
        <authorList>
            <person name="Zhang S."/>
            <person name="Ozcam M."/>
            <person name="Van Pijkeren J.P."/>
        </authorList>
    </citation>
    <scope>NUCLEOTIDE SEQUENCE [LARGE SCALE GENOMIC DNA]</scope>
    <source>
        <strain evidence="3 4">Rat19</strain>
    </source>
</reference>
<comment type="caution">
    <text evidence="3">The sequence shown here is derived from an EMBL/GenBank/DDBJ whole genome shotgun (WGS) entry which is preliminary data.</text>
</comment>
<organism evidence="3 4">
    <name type="scientific">Limosilactobacillus reuteri</name>
    <name type="common">Lactobacillus reuteri</name>
    <dbReference type="NCBI Taxonomy" id="1598"/>
    <lineage>
        <taxon>Bacteria</taxon>
        <taxon>Bacillati</taxon>
        <taxon>Bacillota</taxon>
        <taxon>Bacilli</taxon>
        <taxon>Lactobacillales</taxon>
        <taxon>Lactobacillaceae</taxon>
        <taxon>Limosilactobacillus</taxon>
    </lineage>
</organism>
<dbReference type="EMBL" id="WJNE01000002">
    <property type="protein sequence ID" value="MRG68412.1"/>
    <property type="molecule type" value="Genomic_DNA"/>
</dbReference>
<feature type="region of interest" description="Disordered" evidence="1">
    <location>
        <begin position="26"/>
        <end position="70"/>
    </location>
</feature>
<evidence type="ECO:0000313" key="3">
    <source>
        <dbReference type="EMBL" id="MRG68412.1"/>
    </source>
</evidence>
<accession>A0A347T9G9</accession>
<evidence type="ECO:0000313" key="4">
    <source>
        <dbReference type="Proteomes" id="UP000430985"/>
    </source>
</evidence>
<proteinExistence type="predicted"/>
<feature type="chain" id="PRO_5044185332" evidence="2">
    <location>
        <begin position="20"/>
        <end position="196"/>
    </location>
</feature>
<dbReference type="RefSeq" id="WP_113897217.1">
    <property type="nucleotide sequence ID" value="NZ_CP029613.1"/>
</dbReference>
<evidence type="ECO:0000256" key="2">
    <source>
        <dbReference type="SAM" id="SignalP"/>
    </source>
</evidence>
<dbReference type="AlphaFoldDB" id="A0A347T9G9"/>
<dbReference type="Proteomes" id="UP000430985">
    <property type="component" value="Unassembled WGS sequence"/>
</dbReference>
<feature type="compositionally biased region" description="Low complexity" evidence="1">
    <location>
        <begin position="26"/>
        <end position="57"/>
    </location>
</feature>
<gene>
    <name evidence="3" type="ORF">GIX83_00740</name>
</gene>
<evidence type="ECO:0000256" key="1">
    <source>
        <dbReference type="SAM" id="MobiDB-lite"/>
    </source>
</evidence>
<dbReference type="PROSITE" id="PS51257">
    <property type="entry name" value="PROKAR_LIPOPROTEIN"/>
    <property type="match status" value="1"/>
</dbReference>
<name>A0A347T9G9_LIMRT</name>
<feature type="signal peptide" evidence="2">
    <location>
        <begin position="1"/>
        <end position="19"/>
    </location>
</feature>
<protein>
    <submittedName>
        <fullName evidence="3">Uncharacterized protein</fullName>
    </submittedName>
</protein>
<sequence length="196" mass="20664">MIKKKILVVAMSLTVLALAGCGHKTQSTATSSSSSTATSAKVSSQSQASSANSSSTSEKQTESNASLESVDPKNVAGAVLTVGAQSDEAWQSLLDSASNGDGDLKVNVVKATGMVTETGTGMFYSFTLDDNDYGEINGYTISQDEKTIYLYREQSRGSADRIIQPFKTISVQQVVKAAQQSKVQEIANNTTIDVDN</sequence>